<dbReference type="RefSeq" id="WP_223411402.1">
    <property type="nucleotide sequence ID" value="NZ_JAGSHT010000028.1"/>
</dbReference>
<dbReference type="CDD" id="cd02019">
    <property type="entry name" value="NK"/>
    <property type="match status" value="1"/>
</dbReference>
<gene>
    <name evidence="1" type="ORF">KCQ71_24880</name>
</gene>
<sequence>MNATDSPMIWIGGAPGSGKSTIARSIAHANDLPLHPIDRWTYVHAALRPTRPLAEELAKGPASAAAAFVTTARERLRLALRDVAGRRLGGVPALMEGPQLLPEMADALAVGHAVWLIPDSEQTRSARLARLDRVDDLGARRLLESLLQRDEVLAERIRAQARDMNRPVVEVAAEPDWPEIRNAVAAALAPALASTARLPHGEGLMRQRRFENDAAAEQITLWVAAEDVTPDPVFDFACECGGSGCTLAWSGTVSDYRRRASVGPTLAEPHMIG</sequence>
<keyword evidence="2" id="KW-1185">Reference proteome</keyword>
<protein>
    <recommendedName>
        <fullName evidence="3">UDP-N-acetylglucosamine kinase</fullName>
    </recommendedName>
</protein>
<evidence type="ECO:0008006" key="3">
    <source>
        <dbReference type="Google" id="ProtNLM"/>
    </source>
</evidence>
<organism evidence="1 2">
    <name type="scientific">Occultella gossypii</name>
    <dbReference type="NCBI Taxonomy" id="2800820"/>
    <lineage>
        <taxon>Bacteria</taxon>
        <taxon>Bacillati</taxon>
        <taxon>Actinomycetota</taxon>
        <taxon>Actinomycetes</taxon>
        <taxon>Micrococcales</taxon>
        <taxon>Ruaniaceae</taxon>
        <taxon>Occultella</taxon>
    </lineage>
</organism>
<dbReference type="InterPro" id="IPR027417">
    <property type="entry name" value="P-loop_NTPase"/>
</dbReference>
<accession>A0ABS7SGS2</accession>
<dbReference type="Proteomes" id="UP000826651">
    <property type="component" value="Unassembled WGS sequence"/>
</dbReference>
<evidence type="ECO:0000313" key="2">
    <source>
        <dbReference type="Proteomes" id="UP000826651"/>
    </source>
</evidence>
<name>A0ABS7SGS2_9MICO</name>
<comment type="caution">
    <text evidence="1">The sequence shown here is derived from an EMBL/GenBank/DDBJ whole genome shotgun (WGS) entry which is preliminary data.</text>
</comment>
<proteinExistence type="predicted"/>
<dbReference type="EMBL" id="JAGSHT010000028">
    <property type="protein sequence ID" value="MBZ2199402.1"/>
    <property type="molecule type" value="Genomic_DNA"/>
</dbReference>
<dbReference type="SUPFAM" id="SSF52540">
    <property type="entry name" value="P-loop containing nucleoside triphosphate hydrolases"/>
    <property type="match status" value="1"/>
</dbReference>
<reference evidence="1 2" key="1">
    <citation type="submission" date="2021-04" db="EMBL/GenBank/DDBJ databases">
        <title>Ruania sp. nov., isolated from sandy soil of mangrove forest.</title>
        <authorList>
            <person name="Ge X."/>
            <person name="Huang R."/>
            <person name="Liu W."/>
        </authorList>
    </citation>
    <scope>NUCLEOTIDE SEQUENCE [LARGE SCALE GENOMIC DNA]</scope>
    <source>
        <strain evidence="1 2">N2-46</strain>
    </source>
</reference>
<dbReference type="Gene3D" id="3.40.50.300">
    <property type="entry name" value="P-loop containing nucleotide triphosphate hydrolases"/>
    <property type="match status" value="1"/>
</dbReference>
<evidence type="ECO:0000313" key="1">
    <source>
        <dbReference type="EMBL" id="MBZ2199402.1"/>
    </source>
</evidence>